<dbReference type="Proteomes" id="UP000829398">
    <property type="component" value="Chromosome 3"/>
</dbReference>
<evidence type="ECO:0000313" key="2">
    <source>
        <dbReference type="Proteomes" id="UP000829398"/>
    </source>
</evidence>
<dbReference type="EMBL" id="CM039172">
    <property type="protein sequence ID" value="KAH9785008.1"/>
    <property type="molecule type" value="Genomic_DNA"/>
</dbReference>
<evidence type="ECO:0000313" key="1">
    <source>
        <dbReference type="EMBL" id="KAH9785008.1"/>
    </source>
</evidence>
<comment type="caution">
    <text evidence="1">The sequence shown here is derived from an EMBL/GenBank/DDBJ whole genome shotgun (WGS) entry which is preliminary data.</text>
</comment>
<keyword evidence="2" id="KW-1185">Reference proteome</keyword>
<sequence length="1410" mass="156020">MEEALELARAKDTKERMAGVERLHQLLEASRKSLTSAEVTSLVDCCLDLLKDNNFKVSQGALQSLASAAVLSGEHFKLHFNALVPAVVERLGDAKQPVRDAARRLLLTLMEVSSPTIIVERAGSYAWTHRSWRVREEFARTVTSAIGLFSATELTLQRAILPPILQMLNDPNPGVREAAILCIEEMYTYAGPQFRDELHRHNLPNSMVKDINARLERIQPQIRSSDGLPNTFAALEIKTASFNPKKSSPKAKSSTRETSLFGGEDITEKLIEPIKVYSEKELIREFEKIGSTLVPDKDWSVRIAAMQRVEGLVLGASLTLTARRRPTAAATAFSTPPHSHGSHTQHMHISRTRSQELSSWIAVTVTADQSAAARAADYPCFRGLLKQLVGPLSTQLSDRRSSIVKQACHLLCFLSKELLGDFEACAEMFIPVLFKLVVITVLVIAESSDNCIKTMLRNCKAVRVLPRIADCAKNDRNAILRARCCEYALLVLEHWPDAPEIQRSADLYEDLIRCCVADAMSEIINEEDGGMHRRHASPSVRERGAHLSFTSQTSTASNLSGYGTSAIVAMDRSSNLSSGASLSSGLLLSQAKSLNKATERSLESVLNASKQKVSAIESMLRGLEISDKQNPSTLRSSSLDLGVDPPSSRDPPFPAVVPASNDDTNAFMVESTTSGLNKGSNRNGGMVLSDIITQIQASKDSGKLSYHSNTESLSSLSSYSTRRGSEKLQERVSVEENDMREARRFVNPHIDRQYLDASYKDGNFRDSHNSYIPNFQRPLLRKHGTGRMSASRRKSFDDSQLQLGEMSNYTDGPASLSDALSEGLSPSSDWCARVSAFNYLRSLLQQGPKGIQEVIQNFEKVMKLFFQHLDDPHHKVAQAALSTLADIIPSCRKPFESYMERILPHVFSRLIDPKELVRQPCSTTLDIVSKTYSVDSLLPALLRSLDEQRSPKAKLAVIEFAISSLNKHAMNSEGSGNLGILKLWLAKLTPLVHDKNTKLKEAAITCIISVYTHYDSAAVLNFILSLSVEEQNSLRRALKQYTPRIEVDLMNYLQSKKERQRLKSSYDPSDVVGTSSEEGYAVASKKSHYFGRYSSGSIDSDGGRKWSSMQESNLMTGSMGHAMSDETKENLYQNFETGANADVSSKTKDLTGSNTYLEGFSTPRIDINGLRDHLEVSEGAGHNNEIPPELDLNHHKPSAIKTNSLTDAGPSIPQILHLYFNQILTAVLEVLDDADSSVREVALSLINEMLKNQKDVMEDSVEIVIEKLLHVTKDAVPKVSNEAEHCLTVVLSQYDPFRCLSVIVPLLVTEDEKTLVTCINCLTKLVGRLSQEELMAQLPSFLPALFEAFGNQSADVRKTVVFCLVDIYIMLGKAFLPYLERLNSTQLRLVTIYANRISQARTGTTIDASQ</sequence>
<reference evidence="2" key="1">
    <citation type="journal article" date="2023" name="Hortic. Res.">
        <title>A chromosome-level phased genome enabling allele-level studies in sweet orange: a case study on citrus Huanglongbing tolerance.</title>
        <authorList>
            <person name="Wu B."/>
            <person name="Yu Q."/>
            <person name="Deng Z."/>
            <person name="Duan Y."/>
            <person name="Luo F."/>
            <person name="Gmitter F. Jr."/>
        </authorList>
    </citation>
    <scope>NUCLEOTIDE SEQUENCE [LARGE SCALE GENOMIC DNA]</scope>
    <source>
        <strain evidence="2">cv. Valencia</strain>
    </source>
</reference>
<protein>
    <submittedName>
        <fullName evidence="1">CLIP-associated protein</fullName>
    </submittedName>
</protein>
<proteinExistence type="predicted"/>
<name>A0ACB8MHS3_CITSI</name>
<gene>
    <name evidence="1" type="ORF">KPL71_009840</name>
</gene>
<accession>A0ACB8MHS3</accession>
<organism evidence="1 2">
    <name type="scientific">Citrus sinensis</name>
    <name type="common">Sweet orange</name>
    <name type="synonym">Citrus aurantium var. sinensis</name>
    <dbReference type="NCBI Taxonomy" id="2711"/>
    <lineage>
        <taxon>Eukaryota</taxon>
        <taxon>Viridiplantae</taxon>
        <taxon>Streptophyta</taxon>
        <taxon>Embryophyta</taxon>
        <taxon>Tracheophyta</taxon>
        <taxon>Spermatophyta</taxon>
        <taxon>Magnoliopsida</taxon>
        <taxon>eudicotyledons</taxon>
        <taxon>Gunneridae</taxon>
        <taxon>Pentapetalae</taxon>
        <taxon>rosids</taxon>
        <taxon>malvids</taxon>
        <taxon>Sapindales</taxon>
        <taxon>Rutaceae</taxon>
        <taxon>Aurantioideae</taxon>
        <taxon>Citrus</taxon>
    </lineage>
</organism>